<accession>A0A0S3EV13</accession>
<dbReference type="Pfam" id="PF20398">
    <property type="entry name" value="DUF6691"/>
    <property type="match status" value="1"/>
</dbReference>
<feature type="transmembrane region" description="Helical" evidence="1">
    <location>
        <begin position="110"/>
        <end position="133"/>
    </location>
</feature>
<sequence>MAHLRKLLPPIASGSLFGMGLTVSGMTDPQRVRGFLDMFGDWDPTLAFVMGGAVLVMAVAWRIQARMTKPVFGEKFALPDRTDLDPRLIAGAALFGIGWGIAGLCPGPAVASLVLSPVHAIPFVAAMLAGMLLQKITMERKVAS</sequence>
<keyword evidence="1" id="KW-0812">Transmembrane</keyword>
<reference evidence="2 3" key="1">
    <citation type="submission" date="2015-11" db="EMBL/GenBank/DDBJ databases">
        <title>A Two-component Flavoprotein Monooxygenase System MeaXY Responsible for para-Hydroxylation of 2-Methyl-6-ethylaniline and 2,6-Diethylaniline in Sphingobium baderi DE-13.</title>
        <authorList>
            <person name="Cheng M."/>
            <person name="Meng Q."/>
            <person name="Yang Y."/>
            <person name="Chu C."/>
            <person name="Yan X."/>
            <person name="He J."/>
            <person name="Li S."/>
        </authorList>
    </citation>
    <scope>NUCLEOTIDE SEQUENCE [LARGE SCALE GENOMIC DNA]</scope>
    <source>
        <strain evidence="2 3">DE-13</strain>
    </source>
</reference>
<evidence type="ECO:0000313" key="3">
    <source>
        <dbReference type="Proteomes" id="UP000056968"/>
    </source>
</evidence>
<organism evidence="2 3">
    <name type="scientific">Sphingobium baderi</name>
    <dbReference type="NCBI Taxonomy" id="1332080"/>
    <lineage>
        <taxon>Bacteria</taxon>
        <taxon>Pseudomonadati</taxon>
        <taxon>Pseudomonadota</taxon>
        <taxon>Alphaproteobacteria</taxon>
        <taxon>Sphingomonadales</taxon>
        <taxon>Sphingomonadaceae</taxon>
        <taxon>Sphingobium</taxon>
    </lineage>
</organism>
<keyword evidence="1" id="KW-0472">Membrane</keyword>
<evidence type="ECO:0008006" key="4">
    <source>
        <dbReference type="Google" id="ProtNLM"/>
    </source>
</evidence>
<protein>
    <recommendedName>
        <fullName evidence="4">Transporter</fullName>
    </recommendedName>
</protein>
<dbReference type="OrthoDB" id="9790409at2"/>
<name>A0A0S3EV13_9SPHN</name>
<proteinExistence type="predicted"/>
<dbReference type="KEGG" id="sbd:ATN00_01915"/>
<evidence type="ECO:0000256" key="1">
    <source>
        <dbReference type="SAM" id="Phobius"/>
    </source>
</evidence>
<dbReference type="STRING" id="1332080.ATN00_01915"/>
<dbReference type="InterPro" id="IPR046513">
    <property type="entry name" value="DUF6691"/>
</dbReference>
<feature type="transmembrane region" description="Helical" evidence="1">
    <location>
        <begin position="46"/>
        <end position="63"/>
    </location>
</feature>
<keyword evidence="3" id="KW-1185">Reference proteome</keyword>
<evidence type="ECO:0000313" key="2">
    <source>
        <dbReference type="EMBL" id="ALR19245.1"/>
    </source>
</evidence>
<feature type="transmembrane region" description="Helical" evidence="1">
    <location>
        <begin position="7"/>
        <end position="26"/>
    </location>
</feature>
<dbReference type="RefSeq" id="WP_062061379.1">
    <property type="nucleotide sequence ID" value="NZ_CP013264.1"/>
</dbReference>
<gene>
    <name evidence="2" type="ORF">ATN00_01915</name>
</gene>
<keyword evidence="1" id="KW-1133">Transmembrane helix</keyword>
<dbReference type="AlphaFoldDB" id="A0A0S3EV13"/>
<dbReference type="Proteomes" id="UP000056968">
    <property type="component" value="Chromosome"/>
</dbReference>
<feature type="transmembrane region" description="Helical" evidence="1">
    <location>
        <begin position="84"/>
        <end position="104"/>
    </location>
</feature>
<dbReference type="EMBL" id="CP013264">
    <property type="protein sequence ID" value="ALR19245.1"/>
    <property type="molecule type" value="Genomic_DNA"/>
</dbReference>